<sequence length="914" mass="101589">MIPDNNSYPLFEANQVLSAAHLNTLATRLDEQSRLTRATLHGIGIVCGMEVSTGKIAGQETITISKGYGVTSEGYAIIIGDEGFQADRCRKLTVEDDYAPLLVDEEEDTELLELLDSEHELYDDYESSTIETSNLSGMAVVLYVEQLETSLKTCTPSSCDDQGTTVTERVRKLLVPTSFLDSLHEQTAEKIETEGDFFPNRAARLDLPDIEMSRFDVPATELTDTESILKAYKTILVDPLDGSGKSLFKRIAEALDAAREAFGPLLTDKGSAFTAQLDPIAEKFIEPKATEAVCFQYYYGFLNDLIEAYNEFRWKALELTALCTPPSPLFPRHLELGELDVASGSTPSEKAGILAYRHTFQPSPALGELKVTSREVQSLFDRLQAMIDRFDLPDPDQIQGPEKQIQITPGRTAEVPLSQRPIPCYYSVNSTLLDVWDFAKTEAGRASINRGYGVSGDDPLTVSLDKSGFFRIEGHLGHEWSKTLEALTKKITDYRLPFDVLVVKAETPPDDATEEERLGYLEEFVKKHPGIEHSAGVLPGGTFVMVCNSTSGTVASGNPFHEVLINLRLNTIIADFSLPCRICETKTGADVPVGECEYHWIDSIRHLNNITLRKYRKNATLKAPASHEQERNRLATNYVVRIKRHEIQGRNLLENNSYVDVSVPLSELKSYGHAAIMKKLNEEFPLGVVFDHTAGTGNMLIRFVRGQRFRIELEGVQGNRIRYAYDQTGMYRKYGDSWDPVGTPAKEETCRMVAGNYDENIYDWLHKNFGQSSTLTAIARPTAKEVIDWQKLALARARRYPNAASLPIASLLTTIAAAIRQIDPQAGIVLVGSWASGSWLSRIESENNESFGSASDLNTFRTLNKKVTGRSGYSDIDLLIDSDEAITPEMIHVTSGYTISMFRGKKDAQKGMVL</sequence>
<organism evidence="1">
    <name type="scientific">Chlorobaculum parvum</name>
    <dbReference type="NCBI Taxonomy" id="274539"/>
    <lineage>
        <taxon>Bacteria</taxon>
        <taxon>Pseudomonadati</taxon>
        <taxon>Chlorobiota</taxon>
        <taxon>Chlorobiia</taxon>
        <taxon>Chlorobiales</taxon>
        <taxon>Chlorobiaceae</taxon>
        <taxon>Chlorobaculum</taxon>
    </lineage>
</organism>
<accession>A0A7C5HNC6</accession>
<dbReference type="AlphaFoldDB" id="A0A7C5HNC6"/>
<proteinExistence type="predicted"/>
<gene>
    <name evidence="1" type="ORF">ENL07_07925</name>
</gene>
<reference evidence="1" key="1">
    <citation type="journal article" date="2020" name="mSystems">
        <title>Genome- and Community-Level Interaction Insights into Carbon Utilization and Element Cycling Functions of Hydrothermarchaeota in Hydrothermal Sediment.</title>
        <authorList>
            <person name="Zhou Z."/>
            <person name="Liu Y."/>
            <person name="Xu W."/>
            <person name="Pan J."/>
            <person name="Luo Z.H."/>
            <person name="Li M."/>
        </authorList>
    </citation>
    <scope>NUCLEOTIDE SEQUENCE [LARGE SCALE GENOMIC DNA]</scope>
    <source>
        <strain evidence="1">HyVt-633</strain>
    </source>
</reference>
<protein>
    <submittedName>
        <fullName evidence="1">Uncharacterized protein</fullName>
    </submittedName>
</protein>
<evidence type="ECO:0000313" key="1">
    <source>
        <dbReference type="EMBL" id="HHE32540.1"/>
    </source>
</evidence>
<comment type="caution">
    <text evidence="1">The sequence shown here is derived from an EMBL/GenBank/DDBJ whole genome shotgun (WGS) entry which is preliminary data.</text>
</comment>
<dbReference type="EMBL" id="DRSQ01000159">
    <property type="protein sequence ID" value="HHE32540.1"/>
    <property type="molecule type" value="Genomic_DNA"/>
</dbReference>
<dbReference type="Proteomes" id="UP000886058">
    <property type="component" value="Unassembled WGS sequence"/>
</dbReference>
<name>A0A7C5HNC6_9CHLB</name>